<dbReference type="NCBIfam" id="TIGR00229">
    <property type="entry name" value="sensory_box"/>
    <property type="match status" value="1"/>
</dbReference>
<dbReference type="PANTHER" id="PTHR44757:SF2">
    <property type="entry name" value="BIOFILM ARCHITECTURE MAINTENANCE PROTEIN MBAA"/>
    <property type="match status" value="1"/>
</dbReference>
<dbReference type="InterPro" id="IPR029787">
    <property type="entry name" value="Nucleotide_cyclase"/>
</dbReference>
<dbReference type="NCBIfam" id="TIGR00254">
    <property type="entry name" value="GGDEF"/>
    <property type="match status" value="1"/>
</dbReference>
<keyword evidence="1" id="KW-0812">Transmembrane</keyword>
<evidence type="ECO:0000259" key="2">
    <source>
        <dbReference type="PROSITE" id="PS50112"/>
    </source>
</evidence>
<dbReference type="Pfam" id="PF00563">
    <property type="entry name" value="EAL"/>
    <property type="match status" value="1"/>
</dbReference>
<dbReference type="Proteomes" id="UP000648984">
    <property type="component" value="Unassembled WGS sequence"/>
</dbReference>
<sequence>MPAPAAPAPRGGGVTRLRYGRGGKDMGARMFRLTRYFSLASGLAILAMSVLLLWAYRSSEVAERTEISGVRNEMLARTFANAIWPEFGAALVNASGRDAQALREQALTRRLHDRIRELSVGVPIIKIKVYDLQGKAVFSTVAREIGEDKRDNRGFLSARNGATISEMVYRGKMSATEGEIENVNVVSSYIPIRPDPDGQVKAVFELYADVSGDIREIDRDSWRLLLGLAISFGILYGVLLLIVGRADRILRRQYEAIRENETSIGTKNLALEAANQRLHMAASVFERSIEGIVITDPEQRVIEVNRAFTEITGYTPEESIGNTPRLLSSGWHDEAFYRAMWDAVREQGYWQGEVTNRRKTGEAYRQWLTLCADYNDHREVVYYIGMFYDITEKRLSEERIARLAYYDALTGLANRRLFEDRLENAVLLARRNGTSLAVLFIDLDRFKPVNDSLGHKAGDTLLKQVAARLSGIVRDCDTTARLGGDEFAMLLGGESYERRQVTAAVAQRILDALSAPFMIENREIATGASIGISFYPTDGATPEILIKHADVAMYQAKRSGRGRYRFFLPEMNAGALERLSLEESLRHALERDEFELHFQPKVCTASGTLTGAEALLRWRHPARGLVPPAEFIPIAEETGLIVPIGAWVLEQACRQVMEWAQRVPSGFRISVNLSVRQLQGDVDETVREVLAATGADPSKIELELTESMLMGDTERAIALMDTLAGFGVQLALDDFGTGYSSLAYLKRFPIHKLKIDRSFVSDLPGDRGAIAIVQATIALAHSLGLTVVAEGVETAGQLEFLREAGCGECQGYLFGPPVPAAQFATMLGDPQVQVIGRQAP</sequence>
<dbReference type="SMART" id="SM00091">
    <property type="entry name" value="PAS"/>
    <property type="match status" value="1"/>
</dbReference>
<dbReference type="InterPro" id="IPR000160">
    <property type="entry name" value="GGDEF_dom"/>
</dbReference>
<dbReference type="Pfam" id="PF00990">
    <property type="entry name" value="GGDEF"/>
    <property type="match status" value="1"/>
</dbReference>
<keyword evidence="7" id="KW-1185">Reference proteome</keyword>
<accession>A0ABX1QF86</accession>
<dbReference type="Pfam" id="PF13426">
    <property type="entry name" value="PAS_9"/>
    <property type="match status" value="1"/>
</dbReference>
<evidence type="ECO:0000259" key="5">
    <source>
        <dbReference type="PROSITE" id="PS50887"/>
    </source>
</evidence>
<dbReference type="SMART" id="SM00267">
    <property type="entry name" value="GGDEF"/>
    <property type="match status" value="1"/>
</dbReference>
<dbReference type="InterPro" id="IPR035965">
    <property type="entry name" value="PAS-like_dom_sf"/>
</dbReference>
<gene>
    <name evidence="6" type="ORF">GPA25_20125</name>
</gene>
<dbReference type="SMART" id="SM00052">
    <property type="entry name" value="EAL"/>
    <property type="match status" value="1"/>
</dbReference>
<proteinExistence type="predicted"/>
<organism evidence="6 7">
    <name type="scientific">Aromatoleum diolicum</name>
    <dbReference type="NCBI Taxonomy" id="75796"/>
    <lineage>
        <taxon>Bacteria</taxon>
        <taxon>Pseudomonadati</taxon>
        <taxon>Pseudomonadota</taxon>
        <taxon>Betaproteobacteria</taxon>
        <taxon>Rhodocyclales</taxon>
        <taxon>Rhodocyclaceae</taxon>
        <taxon>Aromatoleum</taxon>
    </lineage>
</organism>
<dbReference type="CDD" id="cd00130">
    <property type="entry name" value="PAS"/>
    <property type="match status" value="1"/>
</dbReference>
<name>A0ABX1QF86_9RHOO</name>
<feature type="domain" description="GGDEF" evidence="5">
    <location>
        <begin position="434"/>
        <end position="569"/>
    </location>
</feature>
<keyword evidence="1" id="KW-1133">Transmembrane helix</keyword>
<dbReference type="InterPro" id="IPR000700">
    <property type="entry name" value="PAS-assoc_C"/>
</dbReference>
<evidence type="ECO:0000313" key="6">
    <source>
        <dbReference type="EMBL" id="NMG77064.1"/>
    </source>
</evidence>
<feature type="domain" description="PAS" evidence="2">
    <location>
        <begin position="277"/>
        <end position="323"/>
    </location>
</feature>
<dbReference type="PROSITE" id="PS50112">
    <property type="entry name" value="PAS"/>
    <property type="match status" value="1"/>
</dbReference>
<feature type="domain" description="EAL" evidence="4">
    <location>
        <begin position="578"/>
        <end position="831"/>
    </location>
</feature>
<evidence type="ECO:0000259" key="3">
    <source>
        <dbReference type="PROSITE" id="PS50113"/>
    </source>
</evidence>
<evidence type="ECO:0000313" key="7">
    <source>
        <dbReference type="Proteomes" id="UP000648984"/>
    </source>
</evidence>
<comment type="caution">
    <text evidence="6">The sequence shown here is derived from an EMBL/GenBank/DDBJ whole genome shotgun (WGS) entry which is preliminary data.</text>
</comment>
<dbReference type="InterPro" id="IPR043128">
    <property type="entry name" value="Rev_trsase/Diguanyl_cyclase"/>
</dbReference>
<feature type="domain" description="PAC" evidence="3">
    <location>
        <begin position="350"/>
        <end position="402"/>
    </location>
</feature>
<protein>
    <submittedName>
        <fullName evidence="6">EAL domain-containing protein</fullName>
    </submittedName>
</protein>
<dbReference type="PANTHER" id="PTHR44757">
    <property type="entry name" value="DIGUANYLATE CYCLASE DGCP"/>
    <property type="match status" value="1"/>
</dbReference>
<dbReference type="PROSITE" id="PS50113">
    <property type="entry name" value="PAC"/>
    <property type="match status" value="1"/>
</dbReference>
<dbReference type="SUPFAM" id="SSF55073">
    <property type="entry name" value="Nucleotide cyclase"/>
    <property type="match status" value="1"/>
</dbReference>
<dbReference type="SUPFAM" id="SSF55785">
    <property type="entry name" value="PYP-like sensor domain (PAS domain)"/>
    <property type="match status" value="1"/>
</dbReference>
<reference evidence="6 7" key="1">
    <citation type="submission" date="2019-12" db="EMBL/GenBank/DDBJ databases">
        <title>Comparative genomics gives insights into the taxonomy of the Azoarcus-Aromatoleum group and reveals separate origins of nif in the plant-associated Azoarcus and non-plant-associated Aromatoleum sub-groups.</title>
        <authorList>
            <person name="Lafos M."/>
            <person name="Maluk M."/>
            <person name="Batista M."/>
            <person name="Junghare M."/>
            <person name="Carmona M."/>
            <person name="Faoro H."/>
            <person name="Cruz L.M."/>
            <person name="Battistoni F."/>
            <person name="De Souza E."/>
            <person name="Pedrosa F."/>
            <person name="Chen W.-M."/>
            <person name="Poole P.S."/>
            <person name="Dixon R.A."/>
            <person name="James E.K."/>
        </authorList>
    </citation>
    <scope>NUCLEOTIDE SEQUENCE [LARGE SCALE GENOMIC DNA]</scope>
    <source>
        <strain evidence="6 7">22Lin</strain>
    </source>
</reference>
<dbReference type="Gene3D" id="3.30.70.270">
    <property type="match status" value="1"/>
</dbReference>
<dbReference type="PROSITE" id="PS50883">
    <property type="entry name" value="EAL"/>
    <property type="match status" value="1"/>
</dbReference>
<dbReference type="InterPro" id="IPR001633">
    <property type="entry name" value="EAL_dom"/>
</dbReference>
<feature type="transmembrane region" description="Helical" evidence="1">
    <location>
        <begin position="36"/>
        <end position="56"/>
    </location>
</feature>
<evidence type="ECO:0000259" key="4">
    <source>
        <dbReference type="PROSITE" id="PS50883"/>
    </source>
</evidence>
<evidence type="ECO:0000256" key="1">
    <source>
        <dbReference type="SAM" id="Phobius"/>
    </source>
</evidence>
<dbReference type="CDD" id="cd01948">
    <property type="entry name" value="EAL"/>
    <property type="match status" value="1"/>
</dbReference>
<dbReference type="SUPFAM" id="SSF141868">
    <property type="entry name" value="EAL domain-like"/>
    <property type="match status" value="1"/>
</dbReference>
<dbReference type="EMBL" id="WTVQ01000048">
    <property type="protein sequence ID" value="NMG77064.1"/>
    <property type="molecule type" value="Genomic_DNA"/>
</dbReference>
<keyword evidence="1" id="KW-0472">Membrane</keyword>
<dbReference type="InterPro" id="IPR000014">
    <property type="entry name" value="PAS"/>
</dbReference>
<dbReference type="CDD" id="cd01949">
    <property type="entry name" value="GGDEF"/>
    <property type="match status" value="1"/>
</dbReference>
<dbReference type="InterPro" id="IPR052155">
    <property type="entry name" value="Biofilm_reg_signaling"/>
</dbReference>
<dbReference type="Gene3D" id="3.20.20.450">
    <property type="entry name" value="EAL domain"/>
    <property type="match status" value="1"/>
</dbReference>
<dbReference type="Gene3D" id="3.30.450.20">
    <property type="entry name" value="PAS domain"/>
    <property type="match status" value="1"/>
</dbReference>
<dbReference type="PROSITE" id="PS50887">
    <property type="entry name" value="GGDEF"/>
    <property type="match status" value="1"/>
</dbReference>
<feature type="transmembrane region" description="Helical" evidence="1">
    <location>
        <begin position="224"/>
        <end position="243"/>
    </location>
</feature>
<dbReference type="InterPro" id="IPR035919">
    <property type="entry name" value="EAL_sf"/>
</dbReference>